<sequence>MGRAPCFSSEPRLPVACVVRASPAPVSRQIVLNMAATGNEEQTLLPDIEEEAEGMEREMESEEEEEEGMGVEHSEEEDEEDTSEDERENEAEIQRLEEQLSINAFDYNCHVDLIKLLRQEGKLHRLRKARQKMSELFPLTEEIWLDWLKDEIRLTEDESDREKVYELFERAVKDYMCPEIWLEYVQYSIGGMGAQGGIERVRSIFERALTAVGLHMTKGASIWEAYREFEIPPPGSVPSQEQQELLNAQLERIHTLFRRQLAVPLMDMEGTYAEYSDWADDGVPETVTHQYRRALQQLEKCKPFEEALLVSEPPKLAEYQAYIDFEMKEGDPARVQIIFERALAENCLVPDLWIKYTTYLVSDQHMSAFTKHLTNRMIRMCASPTPPSDRQLKIKDLVLSAHERAVRNCPWTMGLWKSYLLALERHGADHQTVTDVFEKALNAGFIQATDYVEIWQSNLDYLRRQWSRELDELRAAFARSLDYLKQDVEERFSESGDLSCTIMQIWARIEALHCKNMQKARELWDSIMTKGNAKYANMSYGDAAHCRKALHRAVQCTSDYPEHVCDVLLNFERVEGSLEDWDAAVQKTETKLNRVNEQRARVAEKEALQARQEEEKAEHRRKAKADKKAQKKSQKPNRTGDKRKAEDEYEEEWGEDAELPSKRLRGEEDVGSTATEELMETESGLFGRRAPPPRKSEPPGFRKNQQGLSEALRLPQDESKEQRKDENSVFVSNLAFNMEDPEGKLRTLFQGCGTVQQVRPVFTPKGVFRGYCYVQFEDRLAVPEALKLDRQEVDGRPMYVSPCVDKNKNPDFKYKTAMEKHKIFISGLPYTCTKETLEDLCKQHGTGLAYVEYENEAQASQAVLKMDGTMLENFTLSVAISNPPSRKMDDKAAPSRVLGAAMPRQPQGARGKGRTQISLLPRSLYRQSAPDAKAENGTVSAPHATVTDGVDGGPGTTSLDTQTKSLSNEDFARMLLKK</sequence>
<feature type="compositionally biased region" description="Acidic residues" evidence="7">
    <location>
        <begin position="47"/>
        <end position="89"/>
    </location>
</feature>
<keyword evidence="3" id="KW-0677">Repeat</keyword>
<keyword evidence="2" id="KW-0507">mRNA processing</keyword>
<dbReference type="Proteomes" id="UP000830375">
    <property type="component" value="Unassembled WGS sequence"/>
</dbReference>
<feature type="compositionally biased region" description="Acidic residues" evidence="7">
    <location>
        <begin position="647"/>
        <end position="658"/>
    </location>
</feature>
<dbReference type="SMART" id="SM00386">
    <property type="entry name" value="HAT"/>
    <property type="match status" value="6"/>
</dbReference>
<dbReference type="SUPFAM" id="SSF54928">
    <property type="entry name" value="RNA-binding domain, RBD"/>
    <property type="match status" value="1"/>
</dbReference>
<comment type="subcellular location">
    <subcellularLocation>
        <location evidence="1">Nucleus</location>
    </subcellularLocation>
</comment>
<feature type="region of interest" description="Disordered" evidence="7">
    <location>
        <begin position="597"/>
        <end position="708"/>
    </location>
</feature>
<name>A0ABQ8MPV8_LABRO</name>
<dbReference type="InterPro" id="IPR059164">
    <property type="entry name" value="HAT_PRP39_C"/>
</dbReference>
<keyword evidence="5" id="KW-0539">Nucleus</keyword>
<dbReference type="InterPro" id="IPR012677">
    <property type="entry name" value="Nucleotide-bd_a/b_plait_sf"/>
</dbReference>
<dbReference type="Pfam" id="PF23240">
    <property type="entry name" value="HAT_PRP39_N"/>
    <property type="match status" value="1"/>
</dbReference>
<feature type="domain" description="RRM" evidence="8">
    <location>
        <begin position="727"/>
        <end position="805"/>
    </location>
</feature>
<dbReference type="InterPro" id="IPR034217">
    <property type="entry name" value="SART3_RRM1"/>
</dbReference>
<dbReference type="Gene3D" id="3.30.70.330">
    <property type="match status" value="2"/>
</dbReference>
<dbReference type="Pfam" id="PF00076">
    <property type="entry name" value="RRM_1"/>
    <property type="match status" value="2"/>
</dbReference>
<feature type="compositionally biased region" description="Basic residues" evidence="7">
    <location>
        <begin position="619"/>
        <end position="635"/>
    </location>
</feature>
<dbReference type="SUPFAM" id="SSF48452">
    <property type="entry name" value="TPR-like"/>
    <property type="match status" value="1"/>
</dbReference>
<dbReference type="SMART" id="SM00360">
    <property type="entry name" value="RRM"/>
    <property type="match status" value="2"/>
</dbReference>
<evidence type="ECO:0000256" key="3">
    <source>
        <dbReference type="ARBA" id="ARBA00022737"/>
    </source>
</evidence>
<dbReference type="EMBL" id="JACTAM010000005">
    <property type="protein sequence ID" value="KAI2664864.1"/>
    <property type="molecule type" value="Genomic_DNA"/>
</dbReference>
<dbReference type="InterPro" id="IPR035979">
    <property type="entry name" value="RBD_domain_sf"/>
</dbReference>
<gene>
    <name evidence="9" type="ORF">H4Q32_003176</name>
</gene>
<evidence type="ECO:0000313" key="9">
    <source>
        <dbReference type="EMBL" id="KAI2664864.1"/>
    </source>
</evidence>
<dbReference type="InterPro" id="IPR000504">
    <property type="entry name" value="RRM_dom"/>
</dbReference>
<accession>A0ABQ8MPV8</accession>
<feature type="region of interest" description="Disordered" evidence="7">
    <location>
        <begin position="37"/>
        <end position="91"/>
    </location>
</feature>
<comment type="caution">
    <text evidence="9">The sequence shown here is derived from an EMBL/GenBank/DDBJ whole genome shotgun (WGS) entry which is preliminary data.</text>
</comment>
<feature type="compositionally biased region" description="Polar residues" evidence="7">
    <location>
        <begin position="958"/>
        <end position="968"/>
    </location>
</feature>
<dbReference type="PROSITE" id="PS50102">
    <property type="entry name" value="RRM"/>
    <property type="match status" value="2"/>
</dbReference>
<organism evidence="9 10">
    <name type="scientific">Labeo rohita</name>
    <name type="common">Indian major carp</name>
    <name type="synonym">Cyprinus rohita</name>
    <dbReference type="NCBI Taxonomy" id="84645"/>
    <lineage>
        <taxon>Eukaryota</taxon>
        <taxon>Metazoa</taxon>
        <taxon>Chordata</taxon>
        <taxon>Craniata</taxon>
        <taxon>Vertebrata</taxon>
        <taxon>Euteleostomi</taxon>
        <taxon>Actinopterygii</taxon>
        <taxon>Neopterygii</taxon>
        <taxon>Teleostei</taxon>
        <taxon>Ostariophysi</taxon>
        <taxon>Cypriniformes</taxon>
        <taxon>Cyprinidae</taxon>
        <taxon>Labeoninae</taxon>
        <taxon>Labeonini</taxon>
        <taxon>Labeo</taxon>
    </lineage>
</organism>
<evidence type="ECO:0000256" key="7">
    <source>
        <dbReference type="SAM" id="MobiDB-lite"/>
    </source>
</evidence>
<evidence type="ECO:0000259" key="8">
    <source>
        <dbReference type="PROSITE" id="PS50102"/>
    </source>
</evidence>
<feature type="compositionally biased region" description="Basic and acidic residues" evidence="7">
    <location>
        <begin position="597"/>
        <end position="618"/>
    </location>
</feature>
<dbReference type="PANTHER" id="PTHR17204:SF25">
    <property type="entry name" value="RRM DOMAIN-CONTAINING PROTEIN"/>
    <property type="match status" value="1"/>
</dbReference>
<dbReference type="Pfam" id="PF23241">
    <property type="entry name" value="HAT_PRP39_C"/>
    <property type="match status" value="1"/>
</dbReference>
<protein>
    <submittedName>
        <fullName evidence="9">Squamous cell carcinoma antigen recognized by T-cells 3</fullName>
    </submittedName>
</protein>
<keyword evidence="6" id="KW-0694">RNA-binding</keyword>
<keyword evidence="4" id="KW-0508">mRNA splicing</keyword>
<dbReference type="Pfam" id="PF16605">
    <property type="entry name" value="LSM_int_assoc"/>
    <property type="match status" value="1"/>
</dbReference>
<dbReference type="PANTHER" id="PTHR17204">
    <property type="entry name" value="PRE-MRNA PROCESSING PROTEIN PRP39-RELATED"/>
    <property type="match status" value="1"/>
</dbReference>
<keyword evidence="10" id="KW-1185">Reference proteome</keyword>
<dbReference type="InterPro" id="IPR011990">
    <property type="entry name" value="TPR-like_helical_dom_sf"/>
</dbReference>
<evidence type="ECO:0000256" key="5">
    <source>
        <dbReference type="ARBA" id="ARBA00023242"/>
    </source>
</evidence>
<dbReference type="CDD" id="cd12391">
    <property type="entry name" value="RRM1_SART3"/>
    <property type="match status" value="1"/>
</dbReference>
<feature type="region of interest" description="Disordered" evidence="7">
    <location>
        <begin position="928"/>
        <end position="970"/>
    </location>
</feature>
<evidence type="ECO:0000256" key="6">
    <source>
        <dbReference type="PROSITE-ProRule" id="PRU00176"/>
    </source>
</evidence>
<feature type="region of interest" description="Disordered" evidence="7">
    <location>
        <begin position="900"/>
        <end position="919"/>
    </location>
</feature>
<proteinExistence type="predicted"/>
<evidence type="ECO:0000256" key="1">
    <source>
        <dbReference type="ARBA" id="ARBA00004123"/>
    </source>
</evidence>
<dbReference type="InterPro" id="IPR003107">
    <property type="entry name" value="HAT"/>
</dbReference>
<reference evidence="9 10" key="1">
    <citation type="submission" date="2022-01" db="EMBL/GenBank/DDBJ databases">
        <title>A high-quality chromosome-level genome assembly of rohu carp, Labeo rohita.</title>
        <authorList>
            <person name="Arick M.A. II"/>
            <person name="Hsu C.-Y."/>
            <person name="Magbanua Z."/>
            <person name="Pechanova O."/>
            <person name="Grover C."/>
            <person name="Miller E."/>
            <person name="Thrash A."/>
            <person name="Ezzel L."/>
            <person name="Alam S."/>
            <person name="Benzie J."/>
            <person name="Hamilton M."/>
            <person name="Karsi A."/>
            <person name="Lawrence M.L."/>
            <person name="Peterson D.G."/>
        </authorList>
    </citation>
    <scope>NUCLEOTIDE SEQUENCE [LARGE SCALE GENOMIC DNA]</scope>
    <source>
        <strain evidence="10">BAU-BD-2019</strain>
        <tissue evidence="9">Blood</tissue>
    </source>
</reference>
<evidence type="ECO:0000313" key="10">
    <source>
        <dbReference type="Proteomes" id="UP000830375"/>
    </source>
</evidence>
<feature type="domain" description="RRM" evidence="8">
    <location>
        <begin position="821"/>
        <end position="883"/>
    </location>
</feature>
<feature type="compositionally biased region" description="Basic and acidic residues" evidence="7">
    <location>
        <begin position="659"/>
        <end position="668"/>
    </location>
</feature>
<evidence type="ECO:0000256" key="4">
    <source>
        <dbReference type="ARBA" id="ARBA00023187"/>
    </source>
</evidence>
<evidence type="ECO:0000256" key="2">
    <source>
        <dbReference type="ARBA" id="ARBA00022664"/>
    </source>
</evidence>
<dbReference type="Gene3D" id="1.25.40.10">
    <property type="entry name" value="Tetratricopeptide repeat domain"/>
    <property type="match status" value="2"/>
</dbReference>